<accession>A0AAD7ULW4</accession>
<dbReference type="GO" id="GO:0034058">
    <property type="term" value="P:endosomal vesicle fusion"/>
    <property type="evidence" value="ECO:0007669"/>
    <property type="project" value="TreeGrafter"/>
</dbReference>
<proteinExistence type="predicted"/>
<dbReference type="EMBL" id="JAQMWT010000057">
    <property type="protein sequence ID" value="KAJ8612126.1"/>
    <property type="molecule type" value="Genomic_DNA"/>
</dbReference>
<comment type="caution">
    <text evidence="3">The sequence shown here is derived from an EMBL/GenBank/DDBJ whole genome shotgun (WGS) entry which is preliminary data.</text>
</comment>
<dbReference type="GO" id="GO:0030126">
    <property type="term" value="C:COPI vesicle coat"/>
    <property type="evidence" value="ECO:0007669"/>
    <property type="project" value="InterPro"/>
</dbReference>
<feature type="compositionally biased region" description="Low complexity" evidence="1">
    <location>
        <begin position="860"/>
        <end position="873"/>
    </location>
</feature>
<dbReference type="Gene3D" id="2.60.40.1480">
    <property type="entry name" value="Coatomer, gamma subunit, appendage domain"/>
    <property type="match status" value="1"/>
</dbReference>
<dbReference type="PANTHER" id="PTHR12894">
    <property type="entry name" value="CNH DOMAIN CONTAINING"/>
    <property type="match status" value="1"/>
</dbReference>
<name>A0AAD7ULW4_9STRA</name>
<organism evidence="3 4">
    <name type="scientific">Chrysophaeum taylorii</name>
    <dbReference type="NCBI Taxonomy" id="2483200"/>
    <lineage>
        <taxon>Eukaryota</taxon>
        <taxon>Sar</taxon>
        <taxon>Stramenopiles</taxon>
        <taxon>Ochrophyta</taxon>
        <taxon>Pelagophyceae</taxon>
        <taxon>Pelagomonadales</taxon>
        <taxon>Pelagomonadaceae</taxon>
        <taxon>Chrysophaeum</taxon>
    </lineage>
</organism>
<dbReference type="InterPro" id="IPR013041">
    <property type="entry name" value="Clathrin_app_Ig-like_sf"/>
</dbReference>
<feature type="region of interest" description="Disordered" evidence="1">
    <location>
        <begin position="858"/>
        <end position="897"/>
    </location>
</feature>
<dbReference type="Proteomes" id="UP001230188">
    <property type="component" value="Unassembled WGS sequence"/>
</dbReference>
<dbReference type="GO" id="GO:0006886">
    <property type="term" value="P:intracellular protein transport"/>
    <property type="evidence" value="ECO:0007669"/>
    <property type="project" value="InterPro"/>
</dbReference>
<dbReference type="SUPFAM" id="SSF49348">
    <property type="entry name" value="Clathrin adaptor appendage domain"/>
    <property type="match status" value="1"/>
</dbReference>
<feature type="compositionally biased region" description="Gly residues" evidence="1">
    <location>
        <begin position="684"/>
        <end position="700"/>
    </location>
</feature>
<sequence>MRRRVFEEVEVVGFESAHVEGLSAQVGRQHPRLYAGTTEGSLTVYECRRDTDAAASSLSSSLSSSRKGGYELVVAEVLRAAGRDRKAVSQVEVLDSIVVALVDGVPTAYDPQTLRTTATARDVRGCVLFCAHAASRTLVLFQKKKARVFGWQRGGALRDTRRDIALNETATAACCATDEAVVFATRREYVVLRLGATASTSAGGLGGLKTIGSAFSSLGGKEGAPSPEEAPTRRLCEAPGGAGVVVVVSGSQSRPRAPRLLTSSGSRGVLFDATALAAGPLEDRLAWSAAPSATRAASAFFVSLVGPKRCEVHFAPTLALVQTIDLDFRVTAICGGGERRGNTGAGGDFARSTTTETTTTEAEAFVAGDSRCKCLRMVAARQQVAALVDDGAYEDALALCASCDLDRRDVDVGAIEERYAYALYSRGDFEGAVHHWLAANAAPANLAELFPALCPPGLLDLARAQHAGGFLSAASSEEAVASPEKREALRHPPQLRQASLSRAAAAVTRYLEETRRRRPDVDDATLRLVDTMLVSTRLLCAPPRVADVVELLKAPDQKCELESVAPLLAAGGPAYAEPLLWLYRSKGLHSRALSMLVEERCCGPSSSSGSRGAWDPAKFRRWKARYLRSLWFSGDPRLAALALDAAGSLFDVAPSLGLAVFTGARIEVPGDEDDRRNDDDDDGGGGGGDNKNRGRSGGAGTPAQDVVAWMKKLAFSATDETTDDAAPALLLDSGNAVAISYLEFLVSKGERLQLLHNELAYLLLDGLLKARAAENQSEEAYRARLRRFLKTSARYRAETVLSWLPDDLPRERALVLAKLGRHDDVLAVYADDLRDDSLAETYCAEVWEAADAKRTRRLAARGASTAPARADNNNADDRRTNLQNDNDDYDPENDDDDDSAALGVYLCLARRYVSRDTDAGLDKATSVVSRHVSRVDPVAALDLLPEGVAFSRVADFASRLYRLTESGRRTAQIEHQLLRVHYVDLKAELTQQQLRQQSKISAVPELARLGKLKRSLQPVSLSDATNAEPYDVTCVPHVFEAHVALQFRVANNAPGHRLQNVRVKVESLGDADLYAHDAEVPLKLLPYKSTGSCYVVFRTFPTVGTVLTSFANELRFSVLPDHPSTGTTPAAVHPPSPPLPGPHDLAPYLEEIPLQNLELSTADM</sequence>
<evidence type="ECO:0000256" key="1">
    <source>
        <dbReference type="SAM" id="MobiDB-lite"/>
    </source>
</evidence>
<dbReference type="GO" id="GO:0005198">
    <property type="term" value="F:structural molecule activity"/>
    <property type="evidence" value="ECO:0007669"/>
    <property type="project" value="InterPro"/>
</dbReference>
<feature type="compositionally biased region" description="Pro residues" evidence="1">
    <location>
        <begin position="1132"/>
        <end position="1141"/>
    </location>
</feature>
<dbReference type="InterPro" id="IPR032914">
    <property type="entry name" value="Vam6/VPS39/TRAP1"/>
</dbReference>
<reference evidence="3" key="1">
    <citation type="submission" date="2023-01" db="EMBL/GenBank/DDBJ databases">
        <title>Metagenome sequencing of chrysophaentin producing Chrysophaeum taylorii.</title>
        <authorList>
            <person name="Davison J."/>
            <person name="Bewley C."/>
        </authorList>
    </citation>
    <scope>NUCLEOTIDE SEQUENCE</scope>
    <source>
        <strain evidence="3">NIES-1699</strain>
    </source>
</reference>
<keyword evidence="4" id="KW-1185">Reference proteome</keyword>
<dbReference type="GO" id="GO:0006914">
    <property type="term" value="P:autophagy"/>
    <property type="evidence" value="ECO:0007669"/>
    <property type="project" value="TreeGrafter"/>
</dbReference>
<evidence type="ECO:0000313" key="3">
    <source>
        <dbReference type="EMBL" id="KAJ8612126.1"/>
    </source>
</evidence>
<gene>
    <name evidence="3" type="ORF">CTAYLR_002431</name>
</gene>
<evidence type="ECO:0000259" key="2">
    <source>
        <dbReference type="Pfam" id="PF08752"/>
    </source>
</evidence>
<dbReference type="Pfam" id="PF08752">
    <property type="entry name" value="COP-gamma_platf"/>
    <property type="match status" value="1"/>
</dbReference>
<dbReference type="InterPro" id="IPR037067">
    <property type="entry name" value="Coatomer_gsu_app_sf"/>
</dbReference>
<dbReference type="AlphaFoldDB" id="A0AAD7ULW4"/>
<feature type="compositionally biased region" description="Acidic residues" evidence="1">
    <location>
        <begin position="885"/>
        <end position="897"/>
    </location>
</feature>
<dbReference type="InterPro" id="IPR013040">
    <property type="entry name" value="Coatomer_gsu_app_Ig-like_dom"/>
</dbReference>
<feature type="domain" description="Coatomer gamma subunit appendage Ig-like subdomain" evidence="2">
    <location>
        <begin position="997"/>
        <end position="1127"/>
    </location>
</feature>
<protein>
    <recommendedName>
        <fullName evidence="2">Coatomer gamma subunit appendage Ig-like subdomain domain-containing protein</fullName>
    </recommendedName>
</protein>
<feature type="region of interest" description="Disordered" evidence="1">
    <location>
        <begin position="1121"/>
        <end position="1145"/>
    </location>
</feature>
<dbReference type="PANTHER" id="PTHR12894:SF27">
    <property type="entry name" value="TRANSFORMING GROWTH FACTOR-BETA RECEPTOR-ASSOCIATED PROTEIN 1"/>
    <property type="match status" value="1"/>
</dbReference>
<feature type="region of interest" description="Disordered" evidence="1">
    <location>
        <begin position="669"/>
        <end position="701"/>
    </location>
</feature>
<evidence type="ECO:0000313" key="4">
    <source>
        <dbReference type="Proteomes" id="UP001230188"/>
    </source>
</evidence>